<name>A0A4R3LWK5_9HYPH</name>
<evidence type="ECO:0000256" key="3">
    <source>
        <dbReference type="ARBA" id="ARBA00023004"/>
    </source>
</evidence>
<evidence type="ECO:0000259" key="5">
    <source>
        <dbReference type="PROSITE" id="PS51007"/>
    </source>
</evidence>
<dbReference type="InterPro" id="IPR051459">
    <property type="entry name" value="Cytochrome_c-type_DH"/>
</dbReference>
<dbReference type="Pfam" id="PF00034">
    <property type="entry name" value="Cytochrom_C"/>
    <property type="match status" value="1"/>
</dbReference>
<dbReference type="Gene3D" id="1.10.760.10">
    <property type="entry name" value="Cytochrome c-like domain"/>
    <property type="match status" value="2"/>
</dbReference>
<feature type="domain" description="Cytochrome c" evidence="5">
    <location>
        <begin position="39"/>
        <end position="145"/>
    </location>
</feature>
<evidence type="ECO:0000256" key="2">
    <source>
        <dbReference type="ARBA" id="ARBA00022723"/>
    </source>
</evidence>
<dbReference type="PANTHER" id="PTHR35008:SF8">
    <property type="entry name" value="ALCOHOL DEHYDROGENASE CYTOCHROME C SUBUNIT"/>
    <property type="match status" value="1"/>
</dbReference>
<dbReference type="OrthoDB" id="9811281at2"/>
<dbReference type="GO" id="GO:0009055">
    <property type="term" value="F:electron transfer activity"/>
    <property type="evidence" value="ECO:0007669"/>
    <property type="project" value="InterPro"/>
</dbReference>
<dbReference type="EMBL" id="SMAK01000016">
    <property type="protein sequence ID" value="TCT04129.1"/>
    <property type="molecule type" value="Genomic_DNA"/>
</dbReference>
<dbReference type="AlphaFoldDB" id="A0A4R3LWK5"/>
<evidence type="ECO:0000313" key="7">
    <source>
        <dbReference type="Proteomes" id="UP000295678"/>
    </source>
</evidence>
<evidence type="ECO:0000313" key="6">
    <source>
        <dbReference type="EMBL" id="TCT04129.1"/>
    </source>
</evidence>
<evidence type="ECO:0000256" key="4">
    <source>
        <dbReference type="PROSITE-ProRule" id="PRU00433"/>
    </source>
</evidence>
<keyword evidence="2 4" id="KW-0479">Metal-binding</keyword>
<dbReference type="PANTHER" id="PTHR35008">
    <property type="entry name" value="BLL4482 PROTEIN-RELATED"/>
    <property type="match status" value="1"/>
</dbReference>
<sequence length="299" mass="32042">MLRRIVLSLLVLALAGAGAFWLMTMPRGLEAADLPDHRPDVENGRYMFFAGGCASCHAAPGEDDPFRLAGGLALKSPFGTFHAPNISPDPVHGIGGWTDFEFANAMMRGIGPGGEHLYPAFPYTSYQRMRLEDVLDLKAFIDTLDPVATDAPDHDLPFPFTIRRGLGLWKLLYLDGEPFVPDPAASDEINRGAYLVRGPGHCGECHTPRDWLGGMDPARYLAGGPSPEGQGRIPNITPSAEGIGAWSAGDIAYALETGFTPEFDSLGGSMARVVRNTARLTPADRAAIAAYLKSVPPLP</sequence>
<dbReference type="Proteomes" id="UP000295678">
    <property type="component" value="Unassembled WGS sequence"/>
</dbReference>
<keyword evidence="7" id="KW-1185">Reference proteome</keyword>
<dbReference type="InterPro" id="IPR009056">
    <property type="entry name" value="Cyt_c-like_dom"/>
</dbReference>
<dbReference type="PROSITE" id="PS51007">
    <property type="entry name" value="CYTC"/>
    <property type="match status" value="2"/>
</dbReference>
<dbReference type="InterPro" id="IPR036909">
    <property type="entry name" value="Cyt_c-like_dom_sf"/>
</dbReference>
<proteinExistence type="predicted"/>
<evidence type="ECO:0000256" key="1">
    <source>
        <dbReference type="ARBA" id="ARBA00022617"/>
    </source>
</evidence>
<feature type="domain" description="Cytochrome c" evidence="5">
    <location>
        <begin position="187"/>
        <end position="296"/>
    </location>
</feature>
<comment type="caution">
    <text evidence="6">The sequence shown here is derived from an EMBL/GenBank/DDBJ whole genome shotgun (WGS) entry which is preliminary data.</text>
</comment>
<dbReference type="GO" id="GO:0046872">
    <property type="term" value="F:metal ion binding"/>
    <property type="evidence" value="ECO:0007669"/>
    <property type="project" value="UniProtKB-KW"/>
</dbReference>
<keyword evidence="1 4" id="KW-0349">Heme</keyword>
<accession>A0A4R3LWK5</accession>
<protein>
    <submittedName>
        <fullName evidence="6">Mono/diheme cytochrome c family protein</fullName>
    </submittedName>
</protein>
<organism evidence="6 7">
    <name type="scientific">Tepidamorphus gemmatus</name>
    <dbReference type="NCBI Taxonomy" id="747076"/>
    <lineage>
        <taxon>Bacteria</taxon>
        <taxon>Pseudomonadati</taxon>
        <taxon>Pseudomonadota</taxon>
        <taxon>Alphaproteobacteria</taxon>
        <taxon>Hyphomicrobiales</taxon>
        <taxon>Tepidamorphaceae</taxon>
        <taxon>Tepidamorphus</taxon>
    </lineage>
</organism>
<reference evidence="6 7" key="1">
    <citation type="submission" date="2019-03" db="EMBL/GenBank/DDBJ databases">
        <title>Genomic Encyclopedia of Type Strains, Phase IV (KMG-IV): sequencing the most valuable type-strain genomes for metagenomic binning, comparative biology and taxonomic classification.</title>
        <authorList>
            <person name="Goeker M."/>
        </authorList>
    </citation>
    <scope>NUCLEOTIDE SEQUENCE [LARGE SCALE GENOMIC DNA]</scope>
    <source>
        <strain evidence="6 7">DSM 19345</strain>
    </source>
</reference>
<keyword evidence="3 4" id="KW-0408">Iron</keyword>
<dbReference type="SUPFAM" id="SSF46626">
    <property type="entry name" value="Cytochrome c"/>
    <property type="match status" value="2"/>
</dbReference>
<dbReference type="RefSeq" id="WP_132807836.1">
    <property type="nucleotide sequence ID" value="NZ_SMAK01000016.1"/>
</dbReference>
<gene>
    <name evidence="6" type="ORF">EDC22_1165</name>
</gene>
<dbReference type="GO" id="GO:0020037">
    <property type="term" value="F:heme binding"/>
    <property type="evidence" value="ECO:0007669"/>
    <property type="project" value="InterPro"/>
</dbReference>